<dbReference type="AlphaFoldDB" id="A0A1Y2BBV0"/>
<name>A0A1Y2BBV0_9TREE</name>
<protein>
    <recommendedName>
        <fullName evidence="2">Zn(2)-C6 fungal-type domain-containing protein</fullName>
    </recommendedName>
</protein>
<dbReference type="Proteomes" id="UP000193986">
    <property type="component" value="Unassembled WGS sequence"/>
</dbReference>
<dbReference type="InterPro" id="IPR036864">
    <property type="entry name" value="Zn2-C6_fun-type_DNA-bd_sf"/>
</dbReference>
<feature type="region of interest" description="Disordered" evidence="1">
    <location>
        <begin position="553"/>
        <end position="588"/>
    </location>
</feature>
<feature type="compositionally biased region" description="Basic and acidic residues" evidence="1">
    <location>
        <begin position="157"/>
        <end position="166"/>
    </location>
</feature>
<evidence type="ECO:0000256" key="1">
    <source>
        <dbReference type="SAM" id="MobiDB-lite"/>
    </source>
</evidence>
<accession>A0A1Y2BBV0</accession>
<feature type="compositionally biased region" description="Polar residues" evidence="1">
    <location>
        <begin position="437"/>
        <end position="460"/>
    </location>
</feature>
<dbReference type="SMART" id="SM00066">
    <property type="entry name" value="GAL4"/>
    <property type="match status" value="1"/>
</dbReference>
<feature type="compositionally biased region" description="Polar residues" evidence="1">
    <location>
        <begin position="310"/>
        <end position="336"/>
    </location>
</feature>
<dbReference type="PROSITE" id="PS00463">
    <property type="entry name" value="ZN2_CY6_FUNGAL_1"/>
    <property type="match status" value="1"/>
</dbReference>
<reference evidence="3 4" key="1">
    <citation type="submission" date="2016-07" db="EMBL/GenBank/DDBJ databases">
        <title>Pervasive Adenine N6-methylation of Active Genes in Fungi.</title>
        <authorList>
            <consortium name="DOE Joint Genome Institute"/>
            <person name="Mondo S.J."/>
            <person name="Dannebaum R.O."/>
            <person name="Kuo R.C."/>
            <person name="Labutti K."/>
            <person name="Haridas S."/>
            <person name="Kuo A."/>
            <person name="Salamov A."/>
            <person name="Ahrendt S.R."/>
            <person name="Lipzen A."/>
            <person name="Sullivan W."/>
            <person name="Andreopoulos W.B."/>
            <person name="Clum A."/>
            <person name="Lindquist E."/>
            <person name="Daum C."/>
            <person name="Ramamoorthy G.K."/>
            <person name="Gryganskyi A."/>
            <person name="Culley D."/>
            <person name="Magnuson J.K."/>
            <person name="James T.Y."/>
            <person name="O'Malley M.A."/>
            <person name="Stajich J.E."/>
            <person name="Spatafora J.W."/>
            <person name="Visel A."/>
            <person name="Grigoriev I.V."/>
        </authorList>
    </citation>
    <scope>NUCLEOTIDE SEQUENCE [LARGE SCALE GENOMIC DNA]</scope>
    <source>
        <strain evidence="3 4">68-887.2</strain>
    </source>
</reference>
<dbReference type="CDD" id="cd00067">
    <property type="entry name" value="GAL4"/>
    <property type="match status" value="1"/>
</dbReference>
<feature type="region of interest" description="Disordered" evidence="1">
    <location>
        <begin position="310"/>
        <end position="341"/>
    </location>
</feature>
<dbReference type="PANTHER" id="PTHR47785:SF1">
    <property type="entry name" value="TRANSCRIPTION FACTOR, PUTATIVE (AFU_ORTHOLOGUE AFUA_5G14530)-RELATED"/>
    <property type="match status" value="1"/>
</dbReference>
<dbReference type="OrthoDB" id="2596887at2759"/>
<feature type="compositionally biased region" description="Polar residues" evidence="1">
    <location>
        <begin position="141"/>
        <end position="153"/>
    </location>
</feature>
<evidence type="ECO:0000259" key="2">
    <source>
        <dbReference type="PROSITE" id="PS50048"/>
    </source>
</evidence>
<feature type="domain" description="Zn(2)-C6 fungal-type" evidence="2">
    <location>
        <begin position="518"/>
        <end position="549"/>
    </location>
</feature>
<feature type="region of interest" description="Disordered" evidence="1">
    <location>
        <begin position="131"/>
        <end position="168"/>
    </location>
</feature>
<evidence type="ECO:0000313" key="3">
    <source>
        <dbReference type="EMBL" id="ORY32000.1"/>
    </source>
</evidence>
<dbReference type="PANTHER" id="PTHR47785">
    <property type="entry name" value="ZN(II)2CYS6 TRANSCRIPTION FACTOR (EUROFUNG)-RELATED-RELATED"/>
    <property type="match status" value="1"/>
</dbReference>
<dbReference type="SUPFAM" id="SSF57701">
    <property type="entry name" value="Zn2/Cys6 DNA-binding domain"/>
    <property type="match status" value="1"/>
</dbReference>
<dbReference type="InterPro" id="IPR053181">
    <property type="entry name" value="EcdB-like_regulator"/>
</dbReference>
<dbReference type="InterPro" id="IPR001138">
    <property type="entry name" value="Zn2Cys6_DnaBD"/>
</dbReference>
<gene>
    <name evidence="3" type="ORF">BCR39DRAFT_525132</name>
</gene>
<feature type="region of interest" description="Disordered" evidence="1">
    <location>
        <begin position="387"/>
        <end position="510"/>
    </location>
</feature>
<dbReference type="Gene3D" id="4.10.240.10">
    <property type="entry name" value="Zn(2)-C6 fungal-type DNA-binding domain"/>
    <property type="match status" value="1"/>
</dbReference>
<feature type="compositionally biased region" description="Basic residues" evidence="1">
    <location>
        <begin position="554"/>
        <end position="563"/>
    </location>
</feature>
<dbReference type="GO" id="GO:0008270">
    <property type="term" value="F:zinc ion binding"/>
    <property type="evidence" value="ECO:0007669"/>
    <property type="project" value="InterPro"/>
</dbReference>
<dbReference type="Pfam" id="PF00172">
    <property type="entry name" value="Zn_clus"/>
    <property type="match status" value="1"/>
</dbReference>
<dbReference type="EMBL" id="MCFC01000012">
    <property type="protein sequence ID" value="ORY32000.1"/>
    <property type="molecule type" value="Genomic_DNA"/>
</dbReference>
<keyword evidence="4" id="KW-1185">Reference proteome</keyword>
<comment type="caution">
    <text evidence="3">The sequence shown here is derived from an EMBL/GenBank/DDBJ whole genome shotgun (WGS) entry which is preliminary data.</text>
</comment>
<organism evidence="3 4">
    <name type="scientific">Naematelia encephala</name>
    <dbReference type="NCBI Taxonomy" id="71784"/>
    <lineage>
        <taxon>Eukaryota</taxon>
        <taxon>Fungi</taxon>
        <taxon>Dikarya</taxon>
        <taxon>Basidiomycota</taxon>
        <taxon>Agaricomycotina</taxon>
        <taxon>Tremellomycetes</taxon>
        <taxon>Tremellales</taxon>
        <taxon>Naemateliaceae</taxon>
        <taxon>Naematelia</taxon>
    </lineage>
</organism>
<dbReference type="GO" id="GO:0000981">
    <property type="term" value="F:DNA-binding transcription factor activity, RNA polymerase II-specific"/>
    <property type="evidence" value="ECO:0007669"/>
    <property type="project" value="InterPro"/>
</dbReference>
<sequence length="661" mass="71541">MLHPPITGQDQDDPLMTLERIAPKDPTSPISLPFVKELRDQIQAYLEPKGAHSIFYASAQLPPLAMDHAADLPDRSMPLATFSRVGGVADILSSSTNSEVHNGTNNITTSNIVPFTNQLAYQGMFTPEGWSFENPFEPQQPEASGSRTFSVQQGVERAGEREEKRSSQSIYDTFVNPPIHLATGDRFLQLLEQKMNLQQQPQSSQPALDNDLLNLPLQSSMSMNNPLNQQQYDSLAVEMALHDLTQVEIPPDLVAPLPPNMFSGWGNWGAGSEVLQTGIVPQGSTMENTQVPWSIGVSGAIPAVLPSAPMSSVQPAYNSTTQSLTDLPHNPSSSWASIPPPLPRIPHASSSHSAPLSLPSFLPPAPVSSASTTSLPPVLKIRVLDTQSPTASPSPGPSHKTRVAALGSRPNGNWAHEMLSSQSSSSSPDLWGRPTASPITRPQRSSQKPPKSTSANSRQILNLPAPIASGSKCSASPEASAGDRPFPFKSQAEDVKKETQPTAASSDGDGEEKKIIIACHMCRSRKLKCDGERPKCHHCSRRKEDECVYDAVLRRRGPGKKSKKEKERERHQQEYESQDTGMSLLGSGDVEKSGYLERIGGGDGLGERYGGILAPVTQSGGSILDDGSRRCCQQQNKQQEEQEGRGKTGFSNRFEMSTARD</sequence>
<dbReference type="STRING" id="71784.A0A1Y2BBV0"/>
<evidence type="ECO:0000313" key="4">
    <source>
        <dbReference type="Proteomes" id="UP000193986"/>
    </source>
</evidence>
<feature type="region of interest" description="Disordered" evidence="1">
    <location>
        <begin position="616"/>
        <end position="661"/>
    </location>
</feature>
<dbReference type="PROSITE" id="PS50048">
    <property type="entry name" value="ZN2_CY6_FUNGAL_2"/>
    <property type="match status" value="1"/>
</dbReference>
<dbReference type="InParanoid" id="A0A1Y2BBV0"/>
<feature type="compositionally biased region" description="Basic and acidic residues" evidence="1">
    <location>
        <begin position="564"/>
        <end position="574"/>
    </location>
</feature>
<proteinExistence type="predicted"/>